<evidence type="ECO:0000256" key="2">
    <source>
        <dbReference type="ARBA" id="ARBA00009665"/>
    </source>
</evidence>
<dbReference type="PROSITE" id="PS51380">
    <property type="entry name" value="EXS"/>
    <property type="match status" value="1"/>
</dbReference>
<dbReference type="CDD" id="cd14477">
    <property type="entry name" value="SPX_XPR1_like"/>
    <property type="match status" value="1"/>
</dbReference>
<comment type="similarity">
    <text evidence="2">Belongs to the SYG1 (TC 2.A.94) family.</text>
</comment>
<dbReference type="GO" id="GO:0006817">
    <property type="term" value="P:phosphate ion transport"/>
    <property type="evidence" value="ECO:0007669"/>
    <property type="project" value="TreeGrafter"/>
</dbReference>
<gene>
    <name evidence="10" type="primary">Dmoj\GI18187</name>
    <name evidence="10" type="ORF">Dmoj_GI18187</name>
</gene>
<dbReference type="OrthoDB" id="9970435at2759"/>
<protein>
    <submittedName>
        <fullName evidence="10">Uncharacterized protein, isoform C</fullName>
    </submittedName>
</protein>
<evidence type="ECO:0000313" key="11">
    <source>
        <dbReference type="Proteomes" id="UP000009192"/>
    </source>
</evidence>
<feature type="compositionally biased region" description="Polar residues" evidence="6">
    <location>
        <begin position="655"/>
        <end position="666"/>
    </location>
</feature>
<sequence>MKLDKTFESHLTSEWRQQYVNYEELKDLLHTALQNAPNPRDKNAYDVYCQNFNDDFYAKLTTELKRVNEFFEYKMAEARRKHATLKVKLLYMKGQSEANVTGAVKGLPPLADQPRNLRKLDRAYAEFYFSLVLLNNYQQLNYACFFKLSQKCRKYFPTSNGPRWIQSTLDVTPLNIDGVELREMISEVEDLFTQYITDGDRGKAMEKLRVPPLGQPTSMGYVFSAGVFMGLFIVSIVVCVISAYILFSNTNQFFIFTRLFRGSFVLMLYGFSVVANVYVWQSVGINHVLIFDLNPRNQTECLKLLSTASFFGYVCVLAMLLFIHHKEFGVRDPFYIPLVGLVLPLALLINPVHIMNFPARMWILQCFGRILAAPFCYVHFADFWIADQLGSLVQCSVDYYQLIRFYVRYSMDRENTFDFEPDAMVSVLRCLPAWFRMAQCIKRYRDSPIKPASYLVNAFAYGSTLVVSVISAIQMETSSKWPSYVPSRTQHLSPHAGKYQSIFENPWTWGYLVSTLVSTIYCTAWDLLQDYGLFKVWRGKNIFLRKRLIYPKWVYYYAILADLSIRFFWAFEVYLIYNNLLLPNNIKTLNSICEIKRRFIWNTLRLENEHLYNCGNFRATRDIYVSALNSRDELLVKNLLDESRRNTEARRDSNATKVTHSDSPPS</sequence>
<feature type="transmembrane region" description="Helical" evidence="7">
    <location>
        <begin position="452"/>
        <end position="473"/>
    </location>
</feature>
<reference evidence="10 11" key="1">
    <citation type="journal article" date="2007" name="Nature">
        <title>Evolution of genes and genomes on the Drosophila phylogeny.</title>
        <authorList>
            <consortium name="Drosophila 12 Genomes Consortium"/>
            <person name="Clark A.G."/>
            <person name="Eisen M.B."/>
            <person name="Smith D.R."/>
            <person name="Bergman C.M."/>
            <person name="Oliver B."/>
            <person name="Markow T.A."/>
            <person name="Kaufman T.C."/>
            <person name="Kellis M."/>
            <person name="Gelbart W."/>
            <person name="Iyer V.N."/>
            <person name="Pollard D.A."/>
            <person name="Sackton T.B."/>
            <person name="Larracuente A.M."/>
            <person name="Singh N.D."/>
            <person name="Abad J.P."/>
            <person name="Abt D.N."/>
            <person name="Adryan B."/>
            <person name="Aguade M."/>
            <person name="Akashi H."/>
            <person name="Anderson W.W."/>
            <person name="Aquadro C.F."/>
            <person name="Ardell D.H."/>
            <person name="Arguello R."/>
            <person name="Artieri C.G."/>
            <person name="Barbash D.A."/>
            <person name="Barker D."/>
            <person name="Barsanti P."/>
            <person name="Batterham P."/>
            <person name="Batzoglou S."/>
            <person name="Begun D."/>
            <person name="Bhutkar A."/>
            <person name="Blanco E."/>
            <person name="Bosak S.A."/>
            <person name="Bradley R.K."/>
            <person name="Brand A.D."/>
            <person name="Brent M.R."/>
            <person name="Brooks A.N."/>
            <person name="Brown R.H."/>
            <person name="Butlin R.K."/>
            <person name="Caggese C."/>
            <person name="Calvi B.R."/>
            <person name="Bernardo de Carvalho A."/>
            <person name="Caspi A."/>
            <person name="Castrezana S."/>
            <person name="Celniker S.E."/>
            <person name="Chang J.L."/>
            <person name="Chapple C."/>
            <person name="Chatterji S."/>
            <person name="Chinwalla A."/>
            <person name="Civetta A."/>
            <person name="Clifton S.W."/>
            <person name="Comeron J.M."/>
            <person name="Costello J.C."/>
            <person name="Coyne J.A."/>
            <person name="Daub J."/>
            <person name="David R.G."/>
            <person name="Delcher A.L."/>
            <person name="Delehaunty K."/>
            <person name="Do C.B."/>
            <person name="Ebling H."/>
            <person name="Edwards K."/>
            <person name="Eickbush T."/>
            <person name="Evans J.D."/>
            <person name="Filipski A."/>
            <person name="Findeiss S."/>
            <person name="Freyhult E."/>
            <person name="Fulton L."/>
            <person name="Fulton R."/>
            <person name="Garcia A.C."/>
            <person name="Gardiner A."/>
            <person name="Garfield D.A."/>
            <person name="Garvin B.E."/>
            <person name="Gibson G."/>
            <person name="Gilbert D."/>
            <person name="Gnerre S."/>
            <person name="Godfrey J."/>
            <person name="Good R."/>
            <person name="Gotea V."/>
            <person name="Gravely B."/>
            <person name="Greenberg A.J."/>
            <person name="Griffiths-Jones S."/>
            <person name="Gross S."/>
            <person name="Guigo R."/>
            <person name="Gustafson E.A."/>
            <person name="Haerty W."/>
            <person name="Hahn M.W."/>
            <person name="Halligan D.L."/>
            <person name="Halpern A.L."/>
            <person name="Halter G.M."/>
            <person name="Han M.V."/>
            <person name="Heger A."/>
            <person name="Hillier L."/>
            <person name="Hinrichs A.S."/>
            <person name="Holmes I."/>
            <person name="Hoskins R.A."/>
            <person name="Hubisz M.J."/>
            <person name="Hultmark D."/>
            <person name="Huntley M.A."/>
            <person name="Jaffe D.B."/>
            <person name="Jagadeeshan S."/>
            <person name="Jeck W.R."/>
            <person name="Johnson J."/>
            <person name="Jones C.D."/>
            <person name="Jordan W.C."/>
            <person name="Karpen G.H."/>
            <person name="Kataoka E."/>
            <person name="Keightley P.D."/>
            <person name="Kheradpour P."/>
            <person name="Kirkness E.F."/>
            <person name="Koerich L.B."/>
            <person name="Kristiansen K."/>
            <person name="Kudrna D."/>
            <person name="Kulathinal R.J."/>
            <person name="Kumar S."/>
            <person name="Kwok R."/>
            <person name="Lander E."/>
            <person name="Langley C.H."/>
            <person name="Lapoint R."/>
            <person name="Lazzaro B.P."/>
            <person name="Lee S.J."/>
            <person name="Levesque L."/>
            <person name="Li R."/>
            <person name="Lin C.F."/>
            <person name="Lin M.F."/>
            <person name="Lindblad-Toh K."/>
            <person name="Llopart A."/>
            <person name="Long M."/>
            <person name="Low L."/>
            <person name="Lozovsky E."/>
            <person name="Lu J."/>
            <person name="Luo M."/>
            <person name="Machado C.A."/>
            <person name="Makalowski W."/>
            <person name="Marzo M."/>
            <person name="Matsuda M."/>
            <person name="Matzkin L."/>
            <person name="McAllister B."/>
            <person name="McBride C.S."/>
            <person name="McKernan B."/>
            <person name="McKernan K."/>
            <person name="Mendez-Lago M."/>
            <person name="Minx P."/>
            <person name="Mollenhauer M.U."/>
            <person name="Montooth K."/>
            <person name="Mount S.M."/>
            <person name="Mu X."/>
            <person name="Myers E."/>
            <person name="Negre B."/>
            <person name="Newfeld S."/>
            <person name="Nielsen R."/>
            <person name="Noor M.A."/>
            <person name="O'Grady P."/>
            <person name="Pachter L."/>
            <person name="Papaceit M."/>
            <person name="Parisi M.J."/>
            <person name="Parisi M."/>
            <person name="Parts L."/>
            <person name="Pedersen J.S."/>
            <person name="Pesole G."/>
            <person name="Phillippy A.M."/>
            <person name="Ponting C.P."/>
            <person name="Pop M."/>
            <person name="Porcelli D."/>
            <person name="Powell J.R."/>
            <person name="Prohaska S."/>
            <person name="Pruitt K."/>
            <person name="Puig M."/>
            <person name="Quesneville H."/>
            <person name="Ram K.R."/>
            <person name="Rand D."/>
            <person name="Rasmussen M.D."/>
            <person name="Reed L.K."/>
            <person name="Reenan R."/>
            <person name="Reily A."/>
            <person name="Remington K.A."/>
            <person name="Rieger T.T."/>
            <person name="Ritchie M.G."/>
            <person name="Robin C."/>
            <person name="Rogers Y.H."/>
            <person name="Rohde C."/>
            <person name="Rozas J."/>
            <person name="Rubenfield M.J."/>
            <person name="Ruiz A."/>
            <person name="Russo S."/>
            <person name="Salzberg S.L."/>
            <person name="Sanchez-Gracia A."/>
            <person name="Saranga D.J."/>
            <person name="Sato H."/>
            <person name="Schaeffer S.W."/>
            <person name="Schatz M.C."/>
            <person name="Schlenke T."/>
            <person name="Schwartz R."/>
            <person name="Segarra C."/>
            <person name="Singh R.S."/>
            <person name="Sirot L."/>
            <person name="Sirota M."/>
            <person name="Sisneros N.B."/>
            <person name="Smith C.D."/>
            <person name="Smith T.F."/>
            <person name="Spieth J."/>
            <person name="Stage D.E."/>
            <person name="Stark A."/>
            <person name="Stephan W."/>
            <person name="Strausberg R.L."/>
            <person name="Strempel S."/>
            <person name="Sturgill D."/>
            <person name="Sutton G."/>
            <person name="Sutton G.G."/>
            <person name="Tao W."/>
            <person name="Teichmann S."/>
            <person name="Tobari Y.N."/>
            <person name="Tomimura Y."/>
            <person name="Tsolas J.M."/>
            <person name="Valente V.L."/>
            <person name="Venter E."/>
            <person name="Venter J.C."/>
            <person name="Vicario S."/>
            <person name="Vieira F.G."/>
            <person name="Vilella A.J."/>
            <person name="Villasante A."/>
            <person name="Walenz B."/>
            <person name="Wang J."/>
            <person name="Wasserman M."/>
            <person name="Watts T."/>
            <person name="Wilson D."/>
            <person name="Wilson R.K."/>
            <person name="Wing R.A."/>
            <person name="Wolfner M.F."/>
            <person name="Wong A."/>
            <person name="Wong G.K."/>
            <person name="Wu C.I."/>
            <person name="Wu G."/>
            <person name="Yamamoto D."/>
            <person name="Yang H.P."/>
            <person name="Yang S.P."/>
            <person name="Yorke J.A."/>
            <person name="Yoshida K."/>
            <person name="Zdobnov E."/>
            <person name="Zhang P."/>
            <person name="Zhang Y."/>
            <person name="Zimin A.V."/>
            <person name="Baldwin J."/>
            <person name="Abdouelleil A."/>
            <person name="Abdulkadir J."/>
            <person name="Abebe A."/>
            <person name="Abera B."/>
            <person name="Abreu J."/>
            <person name="Acer S.C."/>
            <person name="Aftuck L."/>
            <person name="Alexander A."/>
            <person name="An P."/>
            <person name="Anderson E."/>
            <person name="Anderson S."/>
            <person name="Arachi H."/>
            <person name="Azer M."/>
            <person name="Bachantsang P."/>
            <person name="Barry A."/>
            <person name="Bayul T."/>
            <person name="Berlin A."/>
            <person name="Bessette D."/>
            <person name="Bloom T."/>
            <person name="Blye J."/>
            <person name="Boguslavskiy L."/>
            <person name="Bonnet C."/>
            <person name="Boukhgalter B."/>
            <person name="Bourzgui I."/>
            <person name="Brown A."/>
            <person name="Cahill P."/>
            <person name="Channer S."/>
            <person name="Cheshatsang Y."/>
            <person name="Chuda L."/>
            <person name="Citroen M."/>
            <person name="Collymore A."/>
            <person name="Cooke P."/>
            <person name="Costello M."/>
            <person name="D'Aco K."/>
            <person name="Daza R."/>
            <person name="De Haan G."/>
            <person name="DeGray S."/>
            <person name="DeMaso C."/>
            <person name="Dhargay N."/>
            <person name="Dooley K."/>
            <person name="Dooley E."/>
            <person name="Doricent M."/>
            <person name="Dorje P."/>
            <person name="Dorjee K."/>
            <person name="Dupes A."/>
            <person name="Elong R."/>
            <person name="Falk J."/>
            <person name="Farina A."/>
            <person name="Faro S."/>
            <person name="Ferguson D."/>
            <person name="Fisher S."/>
            <person name="Foley C.D."/>
            <person name="Franke A."/>
            <person name="Friedrich D."/>
            <person name="Gadbois L."/>
            <person name="Gearin G."/>
            <person name="Gearin C.R."/>
            <person name="Giannoukos G."/>
            <person name="Goode T."/>
            <person name="Graham J."/>
            <person name="Grandbois E."/>
            <person name="Grewal S."/>
            <person name="Gyaltsen K."/>
            <person name="Hafez N."/>
            <person name="Hagos B."/>
            <person name="Hall J."/>
            <person name="Henson C."/>
            <person name="Hollinger A."/>
            <person name="Honan T."/>
            <person name="Huard M.D."/>
            <person name="Hughes L."/>
            <person name="Hurhula B."/>
            <person name="Husby M.E."/>
            <person name="Kamat A."/>
            <person name="Kanga B."/>
            <person name="Kashin S."/>
            <person name="Khazanovich D."/>
            <person name="Kisner P."/>
            <person name="Lance K."/>
            <person name="Lara M."/>
            <person name="Lee W."/>
            <person name="Lennon N."/>
            <person name="Letendre F."/>
            <person name="LeVine R."/>
            <person name="Lipovsky A."/>
            <person name="Liu X."/>
            <person name="Liu J."/>
            <person name="Liu S."/>
            <person name="Lokyitsang T."/>
            <person name="Lokyitsang Y."/>
            <person name="Lubonja R."/>
            <person name="Lui A."/>
            <person name="MacDonald P."/>
            <person name="Magnisalis V."/>
            <person name="Maru K."/>
            <person name="Matthews C."/>
            <person name="McCusker W."/>
            <person name="McDonough S."/>
            <person name="Mehta T."/>
            <person name="Meldrim J."/>
            <person name="Meneus L."/>
            <person name="Mihai O."/>
            <person name="Mihalev A."/>
            <person name="Mihova T."/>
            <person name="Mittelman R."/>
            <person name="Mlenga V."/>
            <person name="Montmayeur A."/>
            <person name="Mulrain L."/>
            <person name="Navidi A."/>
            <person name="Naylor J."/>
            <person name="Negash T."/>
            <person name="Nguyen T."/>
            <person name="Nguyen N."/>
            <person name="Nicol R."/>
            <person name="Norbu C."/>
            <person name="Norbu N."/>
            <person name="Novod N."/>
            <person name="O'Neill B."/>
            <person name="Osman S."/>
            <person name="Markiewicz E."/>
            <person name="Oyono O.L."/>
            <person name="Patti C."/>
            <person name="Phunkhang P."/>
            <person name="Pierre F."/>
            <person name="Priest M."/>
            <person name="Raghuraman S."/>
            <person name="Rege F."/>
            <person name="Reyes R."/>
            <person name="Rise C."/>
            <person name="Rogov P."/>
            <person name="Ross K."/>
            <person name="Ryan E."/>
            <person name="Settipalli S."/>
            <person name="Shea T."/>
            <person name="Sherpa N."/>
            <person name="Shi L."/>
            <person name="Shih D."/>
            <person name="Sparrow T."/>
            <person name="Spaulding J."/>
            <person name="Stalker J."/>
            <person name="Stange-Thomann N."/>
            <person name="Stavropoulos S."/>
            <person name="Stone C."/>
            <person name="Strader C."/>
            <person name="Tesfaye S."/>
            <person name="Thomson T."/>
            <person name="Thoulutsang Y."/>
            <person name="Thoulutsang D."/>
            <person name="Topham K."/>
            <person name="Topping I."/>
            <person name="Tsamla T."/>
            <person name="Vassiliev H."/>
            <person name="Vo A."/>
            <person name="Wangchuk T."/>
            <person name="Wangdi T."/>
            <person name="Weiand M."/>
            <person name="Wilkinson J."/>
            <person name="Wilson A."/>
            <person name="Yadav S."/>
            <person name="Young G."/>
            <person name="Yu Q."/>
            <person name="Zembek L."/>
            <person name="Zhong D."/>
            <person name="Zimmer A."/>
            <person name="Zwirko Z."/>
            <person name="Jaffe D.B."/>
            <person name="Alvarez P."/>
            <person name="Brockman W."/>
            <person name="Butler J."/>
            <person name="Chin C."/>
            <person name="Gnerre S."/>
            <person name="Grabherr M."/>
            <person name="Kleber M."/>
            <person name="Mauceli E."/>
            <person name="MacCallum I."/>
        </authorList>
    </citation>
    <scope>NUCLEOTIDE SEQUENCE [LARGE SCALE GENOMIC DNA]</scope>
    <source>
        <strain evidence="11">Tucson 15081-1352.22</strain>
    </source>
</reference>
<evidence type="ECO:0000256" key="5">
    <source>
        <dbReference type="ARBA" id="ARBA00023136"/>
    </source>
</evidence>
<evidence type="ECO:0000259" key="9">
    <source>
        <dbReference type="PROSITE" id="PS51382"/>
    </source>
</evidence>
<organism evidence="10 11">
    <name type="scientific">Drosophila mojavensis</name>
    <name type="common">Fruit fly</name>
    <dbReference type="NCBI Taxonomy" id="7230"/>
    <lineage>
        <taxon>Eukaryota</taxon>
        <taxon>Metazoa</taxon>
        <taxon>Ecdysozoa</taxon>
        <taxon>Arthropoda</taxon>
        <taxon>Hexapoda</taxon>
        <taxon>Insecta</taxon>
        <taxon>Pterygota</taxon>
        <taxon>Neoptera</taxon>
        <taxon>Endopterygota</taxon>
        <taxon>Diptera</taxon>
        <taxon>Brachycera</taxon>
        <taxon>Muscomorpha</taxon>
        <taxon>Ephydroidea</taxon>
        <taxon>Drosophilidae</taxon>
        <taxon>Drosophila</taxon>
    </lineage>
</organism>
<keyword evidence="3 7" id="KW-0812">Transmembrane</keyword>
<accession>A0A0Q9XIV5</accession>
<feature type="region of interest" description="Disordered" evidence="6">
    <location>
        <begin position="646"/>
        <end position="666"/>
    </location>
</feature>
<feature type="transmembrane region" description="Helical" evidence="7">
    <location>
        <begin position="301"/>
        <end position="322"/>
    </location>
</feature>
<evidence type="ECO:0000313" key="10">
    <source>
        <dbReference type="EMBL" id="KRG03736.1"/>
    </source>
</evidence>
<dbReference type="GO" id="GO:0005794">
    <property type="term" value="C:Golgi apparatus"/>
    <property type="evidence" value="ECO:0007669"/>
    <property type="project" value="TreeGrafter"/>
</dbReference>
<feature type="transmembrane region" description="Helical" evidence="7">
    <location>
        <begin position="221"/>
        <end position="247"/>
    </location>
</feature>
<evidence type="ECO:0000256" key="3">
    <source>
        <dbReference type="ARBA" id="ARBA00022692"/>
    </source>
</evidence>
<dbReference type="InterPro" id="IPR004331">
    <property type="entry name" value="SPX_dom"/>
</dbReference>
<dbReference type="Pfam" id="PF03124">
    <property type="entry name" value="EXS"/>
    <property type="match status" value="1"/>
</dbReference>
<keyword evidence="5 7" id="KW-0472">Membrane</keyword>
<feature type="transmembrane region" description="Helical" evidence="7">
    <location>
        <begin position="554"/>
        <end position="577"/>
    </location>
</feature>
<feature type="domain" description="SPX" evidence="9">
    <location>
        <begin position="1"/>
        <end position="166"/>
    </location>
</feature>
<dbReference type="InParanoid" id="A0A0Q9XIV5"/>
<dbReference type="EMBL" id="CH933807">
    <property type="protein sequence ID" value="KRG03736.1"/>
    <property type="molecule type" value="Genomic_DNA"/>
</dbReference>
<feature type="transmembrane region" description="Helical" evidence="7">
    <location>
        <begin position="259"/>
        <end position="281"/>
    </location>
</feature>
<evidence type="ECO:0000256" key="7">
    <source>
        <dbReference type="SAM" id="Phobius"/>
    </source>
</evidence>
<proteinExistence type="inferred from homology"/>
<evidence type="ECO:0000256" key="1">
    <source>
        <dbReference type="ARBA" id="ARBA00004141"/>
    </source>
</evidence>
<feature type="transmembrane region" description="Helical" evidence="7">
    <location>
        <begin position="509"/>
        <end position="528"/>
    </location>
</feature>
<dbReference type="AlphaFoldDB" id="A0A0Q9XIV5"/>
<evidence type="ECO:0000256" key="6">
    <source>
        <dbReference type="SAM" id="MobiDB-lite"/>
    </source>
</evidence>
<dbReference type="GO" id="GO:0000822">
    <property type="term" value="F:inositol hexakisphosphate binding"/>
    <property type="evidence" value="ECO:0007669"/>
    <property type="project" value="TreeGrafter"/>
</dbReference>
<dbReference type="KEGG" id="dmo:Dmoj_GI18187"/>
<name>A0A0Q9XIV5_DROMO</name>
<feature type="transmembrane region" description="Helical" evidence="7">
    <location>
        <begin position="334"/>
        <end position="355"/>
    </location>
</feature>
<dbReference type="PANTHER" id="PTHR10783">
    <property type="entry name" value="XENOTROPIC AND POLYTROPIC RETROVIRUS RECEPTOR 1-RELATED"/>
    <property type="match status" value="1"/>
</dbReference>
<dbReference type="GO" id="GO:0005886">
    <property type="term" value="C:plasma membrane"/>
    <property type="evidence" value="ECO:0007669"/>
    <property type="project" value="TreeGrafter"/>
</dbReference>
<evidence type="ECO:0000259" key="8">
    <source>
        <dbReference type="PROSITE" id="PS51380"/>
    </source>
</evidence>
<dbReference type="PANTHER" id="PTHR10783:SF127">
    <property type="entry name" value="LD30826P-RELATED"/>
    <property type="match status" value="1"/>
</dbReference>
<feature type="domain" description="EXS" evidence="8">
    <location>
        <begin position="416"/>
        <end position="637"/>
    </location>
</feature>
<dbReference type="PROSITE" id="PS51382">
    <property type="entry name" value="SPX"/>
    <property type="match status" value="1"/>
</dbReference>
<comment type="subcellular location">
    <subcellularLocation>
        <location evidence="1">Membrane</location>
        <topology evidence="1">Multi-pass membrane protein</topology>
    </subcellularLocation>
</comment>
<keyword evidence="11" id="KW-1185">Reference proteome</keyword>
<dbReference type="GO" id="GO:0016036">
    <property type="term" value="P:cellular response to phosphate starvation"/>
    <property type="evidence" value="ECO:0007669"/>
    <property type="project" value="TreeGrafter"/>
</dbReference>
<dbReference type="InterPro" id="IPR004342">
    <property type="entry name" value="EXS_C"/>
</dbReference>
<keyword evidence="4 7" id="KW-1133">Transmembrane helix</keyword>
<evidence type="ECO:0000256" key="4">
    <source>
        <dbReference type="ARBA" id="ARBA00022989"/>
    </source>
</evidence>
<dbReference type="Proteomes" id="UP000009192">
    <property type="component" value="Unassembled WGS sequence"/>
</dbReference>